<dbReference type="RefSeq" id="WP_275089272.1">
    <property type="nucleotide sequence ID" value="NZ_CP119078.1"/>
</dbReference>
<keyword evidence="2" id="KW-1185">Reference proteome</keyword>
<evidence type="ECO:0000313" key="1">
    <source>
        <dbReference type="EMBL" id="WED43463.1"/>
    </source>
</evidence>
<gene>
    <name evidence="1" type="ORF">PXX05_01435</name>
</gene>
<evidence type="ECO:0008006" key="3">
    <source>
        <dbReference type="Google" id="ProtNLM"/>
    </source>
</evidence>
<evidence type="ECO:0000313" key="2">
    <source>
        <dbReference type="Proteomes" id="UP001222087"/>
    </source>
</evidence>
<reference evidence="1 2" key="1">
    <citation type="submission" date="2023-02" db="EMBL/GenBank/DDBJ databases">
        <title>Genome Sequence of L. cardiaca H63T.</title>
        <authorList>
            <person name="Lopez A.E."/>
            <person name="Cianciotto N.P."/>
        </authorList>
    </citation>
    <scope>NUCLEOTIDE SEQUENCE [LARGE SCALE GENOMIC DNA]</scope>
    <source>
        <strain evidence="1 2">H63</strain>
    </source>
</reference>
<name>A0ABY8ASF3_9GAMM</name>
<proteinExistence type="predicted"/>
<protein>
    <recommendedName>
        <fullName evidence="3">FAD-binding domain-containing protein</fullName>
    </recommendedName>
</protein>
<sequence>MAQVIEICIVGAGPAGLAAATSLIEAAKKTPAVEFRIHLIEKRIEFTRRQKLIIPKEKDLPAKELRWDKYCKELFDPTDQLQINDQGDLLDVKKGLLSNLNKRQKLLRKLMRQRDEFNEPKNFSIRSLQEALKEHIDNHEVANVKLHWHLGDEVKAVDLNKQKVVLDKDAIPFDYLLICEGEKRLLTQKINQTIPTECTSIAPFRYKKMGTPSHHMAARLTLKPLGSEKNYHGFLAQHRKKINFDVKNLKSLGWDPKAEKPEAIFDDNLYKEKQYPDPSWKPRLFIATPIPESLHKITNTSIKRNKLLEWASFFAASRLQVPHENFVIDEKGENESVSNVGTFLSDIHYVDNPVRKLPNGGHILLLGDSAMSPYYPLGTSSAFAMYEAKLAAICIARFHQFEGQFELLTAKYREYQKIIADHIGYRNQEIELIIEHIKELVGILQNEVNVLPVSTREDLLLTMRRQNIVLLLNKLCHELTECSNSSNTGMTLKGCLERLLMSDDAYIDAIELEPRVVELFDKMNNGQLVKELIQKQNSSEIKL</sequence>
<accession>A0ABY8ASF3</accession>
<organism evidence="1 2">
    <name type="scientific">Legionella cardiaca</name>
    <dbReference type="NCBI Taxonomy" id="1071983"/>
    <lineage>
        <taxon>Bacteria</taxon>
        <taxon>Pseudomonadati</taxon>
        <taxon>Pseudomonadota</taxon>
        <taxon>Gammaproteobacteria</taxon>
        <taxon>Legionellales</taxon>
        <taxon>Legionellaceae</taxon>
        <taxon>Legionella</taxon>
    </lineage>
</organism>
<dbReference type="Proteomes" id="UP001222087">
    <property type="component" value="Chromosome"/>
</dbReference>
<dbReference type="EMBL" id="CP119078">
    <property type="protein sequence ID" value="WED43463.1"/>
    <property type="molecule type" value="Genomic_DNA"/>
</dbReference>
<dbReference type="InterPro" id="IPR036188">
    <property type="entry name" value="FAD/NAD-bd_sf"/>
</dbReference>
<dbReference type="SUPFAM" id="SSF51905">
    <property type="entry name" value="FAD/NAD(P)-binding domain"/>
    <property type="match status" value="1"/>
</dbReference>
<dbReference type="Gene3D" id="3.50.50.60">
    <property type="entry name" value="FAD/NAD(P)-binding domain"/>
    <property type="match status" value="1"/>
</dbReference>